<feature type="region of interest" description="Disordered" evidence="1">
    <location>
        <begin position="90"/>
        <end position="129"/>
    </location>
</feature>
<keyword evidence="3" id="KW-1185">Reference proteome</keyword>
<dbReference type="AlphaFoldDB" id="A0A176VPX5"/>
<dbReference type="Proteomes" id="UP000077202">
    <property type="component" value="Unassembled WGS sequence"/>
</dbReference>
<proteinExistence type="predicted"/>
<evidence type="ECO:0000256" key="1">
    <source>
        <dbReference type="SAM" id="MobiDB-lite"/>
    </source>
</evidence>
<name>A0A176VPX5_MARPO</name>
<comment type="caution">
    <text evidence="2">The sequence shown here is derived from an EMBL/GenBank/DDBJ whole genome shotgun (WGS) entry which is preliminary data.</text>
</comment>
<organism evidence="2 3">
    <name type="scientific">Marchantia polymorpha subsp. ruderalis</name>
    <dbReference type="NCBI Taxonomy" id="1480154"/>
    <lineage>
        <taxon>Eukaryota</taxon>
        <taxon>Viridiplantae</taxon>
        <taxon>Streptophyta</taxon>
        <taxon>Embryophyta</taxon>
        <taxon>Marchantiophyta</taxon>
        <taxon>Marchantiopsida</taxon>
        <taxon>Marchantiidae</taxon>
        <taxon>Marchantiales</taxon>
        <taxon>Marchantiaceae</taxon>
        <taxon>Marchantia</taxon>
    </lineage>
</organism>
<dbReference type="EMBL" id="LVLJ01003317">
    <property type="protein sequence ID" value="OAE21906.1"/>
    <property type="molecule type" value="Genomic_DNA"/>
</dbReference>
<evidence type="ECO:0000313" key="2">
    <source>
        <dbReference type="EMBL" id="OAE21906.1"/>
    </source>
</evidence>
<sequence length="193" mass="20936">MKMEVGPGSDFVRALEHLLTEQSIASAIARTTGATFIPRTQLSLMRTTGDRKTSNEWRALTATAWGCNMGRVREMHSIREPRSCHARADEDFPARSVAQQRAEQKGPNGLASLQRPQARAEQSRAAGDGRRFQLCGNMDPTLVLGEDRKQGRKADGNSGAAEASARIIDPGGIDERVGWASSEVSICCCCCCL</sequence>
<accession>A0A176VPX5</accession>
<reference evidence="2" key="1">
    <citation type="submission" date="2016-03" db="EMBL/GenBank/DDBJ databases">
        <title>Mechanisms controlling the formation of the plant cell surface in tip-growing cells are functionally conserved among land plants.</title>
        <authorList>
            <person name="Honkanen S."/>
            <person name="Jones V.A."/>
            <person name="Morieri G."/>
            <person name="Champion C."/>
            <person name="Hetherington A.J."/>
            <person name="Kelly S."/>
            <person name="Saint-Marcoux D."/>
            <person name="Proust H."/>
            <person name="Prescott H."/>
            <person name="Dolan L."/>
        </authorList>
    </citation>
    <scope>NUCLEOTIDE SEQUENCE [LARGE SCALE GENOMIC DNA]</scope>
    <source>
        <tissue evidence="2">Whole gametophyte</tissue>
    </source>
</reference>
<evidence type="ECO:0000313" key="3">
    <source>
        <dbReference type="Proteomes" id="UP000077202"/>
    </source>
</evidence>
<protein>
    <submittedName>
        <fullName evidence="2">Uncharacterized protein</fullName>
    </submittedName>
</protein>
<gene>
    <name evidence="2" type="ORF">AXG93_3988s1120</name>
</gene>